<keyword evidence="8 10" id="KW-0131">Cell cycle</keyword>
<keyword evidence="6 10" id="KW-0133">Cell shape</keyword>
<reference evidence="16" key="1">
    <citation type="submission" date="2016-10" db="EMBL/GenBank/DDBJ databases">
        <authorList>
            <person name="Varghese N."/>
            <person name="Submissions S."/>
        </authorList>
    </citation>
    <scope>NUCLEOTIDE SEQUENCE [LARGE SCALE GENOMIC DNA]</scope>
    <source>
        <strain evidence="16">DSM 23925</strain>
    </source>
</reference>
<feature type="domain" description="Mur ligase N-terminal catalytic" evidence="12">
    <location>
        <begin position="24"/>
        <end position="71"/>
    </location>
</feature>
<dbReference type="NCBIfam" id="TIGR01143">
    <property type="entry name" value="murF"/>
    <property type="match status" value="1"/>
</dbReference>
<dbReference type="Gene3D" id="3.40.1190.10">
    <property type="entry name" value="Mur-like, catalytic domain"/>
    <property type="match status" value="1"/>
</dbReference>
<dbReference type="InterPro" id="IPR005863">
    <property type="entry name" value="UDP-N-AcMur_synth"/>
</dbReference>
<evidence type="ECO:0000259" key="12">
    <source>
        <dbReference type="Pfam" id="PF01225"/>
    </source>
</evidence>
<feature type="binding site" evidence="10">
    <location>
        <begin position="107"/>
        <end position="113"/>
    </location>
    <ligand>
        <name>ATP</name>
        <dbReference type="ChEBI" id="CHEBI:30616"/>
    </ligand>
</feature>
<dbReference type="Pfam" id="PF01225">
    <property type="entry name" value="Mur_ligase"/>
    <property type="match status" value="1"/>
</dbReference>
<evidence type="ECO:0000256" key="5">
    <source>
        <dbReference type="ARBA" id="ARBA00022840"/>
    </source>
</evidence>
<dbReference type="InterPro" id="IPR035911">
    <property type="entry name" value="MurE/MurF_N"/>
</dbReference>
<keyword evidence="5 10" id="KW-0067">ATP-binding</keyword>
<dbReference type="GO" id="GO:0051301">
    <property type="term" value="P:cell division"/>
    <property type="evidence" value="ECO:0007669"/>
    <property type="project" value="UniProtKB-KW"/>
</dbReference>
<dbReference type="HAMAP" id="MF_02019">
    <property type="entry name" value="MurF"/>
    <property type="match status" value="1"/>
</dbReference>
<keyword evidence="7 10" id="KW-0573">Peptidoglycan synthesis</keyword>
<dbReference type="STRING" id="649333.SAMN04487989_105224"/>
<evidence type="ECO:0000256" key="9">
    <source>
        <dbReference type="ARBA" id="ARBA00023316"/>
    </source>
</evidence>
<dbReference type="GO" id="GO:0008766">
    <property type="term" value="F:UDP-N-acetylmuramoylalanyl-D-glutamyl-2,6-diaminopimelate-D-alanyl-D-alanine ligase activity"/>
    <property type="evidence" value="ECO:0007669"/>
    <property type="project" value="RHEA"/>
</dbReference>
<name>A0A1I5CRD0_9FLAO</name>
<dbReference type="Pfam" id="PF08245">
    <property type="entry name" value="Mur_ligase_M"/>
    <property type="match status" value="1"/>
</dbReference>
<keyword evidence="16" id="KW-1185">Reference proteome</keyword>
<dbReference type="EC" id="6.3.2.10" evidence="10 11"/>
<sequence length="438" mass="49142">MSGLFLYFYFMELHELHKRYLECQGVCTDTRKITKDCLFFALKGDNFDGNTFAKKALEKGAKYVIIDNQTYQESHQTILVDNVLLTLQKLATFHREYLNIPIISLTGSNGKTTTKELINTILSKKYKTTATLGNLNNHIGVPLTLLSMTEKTEIGVVEMGANHQKEIEFLCKIAKPDFGYITNFGKAHLEGFGGVEGVIKGKSELYDYLISLGKHIFVNTEDPIQVEKTKNANTITFGFSDKTNHLNIQFLDANPFVSLLFHNLTITSKLIGAYNFSNIAAAISMGDYFKVSDSDIKNAIESYTPSNNRSQIIHKGTTNIILDAYNANPSSMKVALEHFSKQKHQNKIAILGDMFELGSEAKEEHQAIVNLTNSLDIHKVYFLGENFYKTTSKDTKATFFKSFQAFEETINLNTLNNALVIIKGSRGMALERVLGLLD</sequence>
<dbReference type="Pfam" id="PF02875">
    <property type="entry name" value="Mur_ligase_C"/>
    <property type="match status" value="1"/>
</dbReference>
<dbReference type="InterPro" id="IPR036615">
    <property type="entry name" value="Mur_ligase_C_dom_sf"/>
</dbReference>
<evidence type="ECO:0000256" key="10">
    <source>
        <dbReference type="HAMAP-Rule" id="MF_02019"/>
    </source>
</evidence>
<organism evidence="15 16">
    <name type="scientific">Bizionia echini</name>
    <dbReference type="NCBI Taxonomy" id="649333"/>
    <lineage>
        <taxon>Bacteria</taxon>
        <taxon>Pseudomonadati</taxon>
        <taxon>Bacteroidota</taxon>
        <taxon>Flavobacteriia</taxon>
        <taxon>Flavobacteriales</taxon>
        <taxon>Flavobacteriaceae</taxon>
        <taxon>Bizionia</taxon>
    </lineage>
</organism>
<dbReference type="GO" id="GO:0005524">
    <property type="term" value="F:ATP binding"/>
    <property type="evidence" value="ECO:0007669"/>
    <property type="project" value="UniProtKB-UniRule"/>
</dbReference>
<dbReference type="InterPro" id="IPR013221">
    <property type="entry name" value="Mur_ligase_cen"/>
</dbReference>
<dbReference type="GO" id="GO:0047480">
    <property type="term" value="F:UDP-N-acetylmuramoyl-tripeptide-D-alanyl-D-alanine ligase activity"/>
    <property type="evidence" value="ECO:0007669"/>
    <property type="project" value="UniProtKB-UniRule"/>
</dbReference>
<accession>A0A1I5CRD0</accession>
<evidence type="ECO:0000313" key="16">
    <source>
        <dbReference type="Proteomes" id="UP000198705"/>
    </source>
</evidence>
<dbReference type="InterPro" id="IPR004101">
    <property type="entry name" value="Mur_ligase_C"/>
</dbReference>
<dbReference type="GO" id="GO:0009252">
    <property type="term" value="P:peptidoglycan biosynthetic process"/>
    <property type="evidence" value="ECO:0007669"/>
    <property type="project" value="UniProtKB-UniRule"/>
</dbReference>
<evidence type="ECO:0000256" key="8">
    <source>
        <dbReference type="ARBA" id="ARBA00023306"/>
    </source>
</evidence>
<dbReference type="GO" id="GO:0008360">
    <property type="term" value="P:regulation of cell shape"/>
    <property type="evidence" value="ECO:0007669"/>
    <property type="project" value="UniProtKB-KW"/>
</dbReference>
<dbReference type="EMBL" id="FOVN01000005">
    <property type="protein sequence ID" value="SFN89181.1"/>
    <property type="molecule type" value="Genomic_DNA"/>
</dbReference>
<feature type="domain" description="Mur ligase central" evidence="14">
    <location>
        <begin position="106"/>
        <end position="285"/>
    </location>
</feature>
<dbReference type="SUPFAM" id="SSF63418">
    <property type="entry name" value="MurE/MurF N-terminal domain"/>
    <property type="match status" value="1"/>
</dbReference>
<keyword evidence="4 10" id="KW-0547">Nucleotide-binding</keyword>
<evidence type="ECO:0000256" key="11">
    <source>
        <dbReference type="RuleBase" id="RU004136"/>
    </source>
</evidence>
<evidence type="ECO:0000259" key="14">
    <source>
        <dbReference type="Pfam" id="PF08245"/>
    </source>
</evidence>
<dbReference type="Gene3D" id="3.40.1390.10">
    <property type="entry name" value="MurE/MurF, N-terminal domain"/>
    <property type="match status" value="1"/>
</dbReference>
<comment type="subcellular location">
    <subcellularLocation>
        <location evidence="10 11">Cytoplasm</location>
    </subcellularLocation>
</comment>
<evidence type="ECO:0000259" key="13">
    <source>
        <dbReference type="Pfam" id="PF02875"/>
    </source>
</evidence>
<dbReference type="InterPro" id="IPR000713">
    <property type="entry name" value="Mur_ligase_N"/>
</dbReference>
<evidence type="ECO:0000256" key="4">
    <source>
        <dbReference type="ARBA" id="ARBA00022741"/>
    </source>
</evidence>
<dbReference type="SUPFAM" id="SSF53244">
    <property type="entry name" value="MurD-like peptide ligases, peptide-binding domain"/>
    <property type="match status" value="1"/>
</dbReference>
<proteinExistence type="inferred from homology"/>
<dbReference type="GO" id="GO:0071555">
    <property type="term" value="P:cell wall organization"/>
    <property type="evidence" value="ECO:0007669"/>
    <property type="project" value="UniProtKB-KW"/>
</dbReference>
<evidence type="ECO:0000256" key="3">
    <source>
        <dbReference type="ARBA" id="ARBA00022618"/>
    </source>
</evidence>
<comment type="pathway">
    <text evidence="10 11">Cell wall biogenesis; peptidoglycan biosynthesis.</text>
</comment>
<dbReference type="InterPro" id="IPR036565">
    <property type="entry name" value="Mur-like_cat_sf"/>
</dbReference>
<dbReference type="PANTHER" id="PTHR43024">
    <property type="entry name" value="UDP-N-ACETYLMURAMOYL-TRIPEPTIDE--D-ALANYL-D-ALANINE LIGASE"/>
    <property type="match status" value="1"/>
</dbReference>
<comment type="catalytic activity">
    <reaction evidence="10 11">
        <text>D-alanyl-D-alanine + UDP-N-acetyl-alpha-D-muramoyl-L-alanyl-gamma-D-glutamyl-meso-2,6-diaminopimelate + ATP = UDP-N-acetyl-alpha-D-muramoyl-L-alanyl-gamma-D-glutamyl-meso-2,6-diaminopimeloyl-D-alanyl-D-alanine + ADP + phosphate + H(+)</text>
        <dbReference type="Rhea" id="RHEA:28374"/>
        <dbReference type="ChEBI" id="CHEBI:15378"/>
        <dbReference type="ChEBI" id="CHEBI:30616"/>
        <dbReference type="ChEBI" id="CHEBI:43474"/>
        <dbReference type="ChEBI" id="CHEBI:57822"/>
        <dbReference type="ChEBI" id="CHEBI:61386"/>
        <dbReference type="ChEBI" id="CHEBI:83905"/>
        <dbReference type="ChEBI" id="CHEBI:456216"/>
        <dbReference type="EC" id="6.3.2.10"/>
    </reaction>
</comment>
<keyword evidence="9 10" id="KW-0961">Cell wall biogenesis/degradation</keyword>
<keyword evidence="2 10" id="KW-0436">Ligase</keyword>
<dbReference type="Proteomes" id="UP000198705">
    <property type="component" value="Unassembled WGS sequence"/>
</dbReference>
<dbReference type="GO" id="GO:0005737">
    <property type="term" value="C:cytoplasm"/>
    <property type="evidence" value="ECO:0007669"/>
    <property type="project" value="UniProtKB-SubCell"/>
</dbReference>
<evidence type="ECO:0000256" key="1">
    <source>
        <dbReference type="ARBA" id="ARBA00022490"/>
    </source>
</evidence>
<keyword evidence="3 10" id="KW-0132">Cell division</keyword>
<keyword evidence="1 10" id="KW-0963">Cytoplasm</keyword>
<feature type="domain" description="Mur ligase C-terminal" evidence="13">
    <location>
        <begin position="309"/>
        <end position="426"/>
    </location>
</feature>
<dbReference type="UniPathway" id="UPA00219"/>
<evidence type="ECO:0000256" key="6">
    <source>
        <dbReference type="ARBA" id="ARBA00022960"/>
    </source>
</evidence>
<dbReference type="AlphaFoldDB" id="A0A1I5CRD0"/>
<dbReference type="PANTHER" id="PTHR43024:SF1">
    <property type="entry name" value="UDP-N-ACETYLMURAMOYL-TRIPEPTIDE--D-ALANYL-D-ALANINE LIGASE"/>
    <property type="match status" value="1"/>
</dbReference>
<comment type="similarity">
    <text evidence="10">Belongs to the MurCDEF family. MurF subfamily.</text>
</comment>
<dbReference type="InterPro" id="IPR051046">
    <property type="entry name" value="MurCDEF_CellWall_CoF430Synth"/>
</dbReference>
<comment type="function">
    <text evidence="10 11">Involved in cell wall formation. Catalyzes the final step in the synthesis of UDP-N-acetylmuramoyl-pentapeptide, the precursor of murein.</text>
</comment>
<evidence type="ECO:0000256" key="7">
    <source>
        <dbReference type="ARBA" id="ARBA00022984"/>
    </source>
</evidence>
<evidence type="ECO:0000256" key="2">
    <source>
        <dbReference type="ARBA" id="ARBA00022598"/>
    </source>
</evidence>
<protein>
    <recommendedName>
        <fullName evidence="10 11">UDP-N-acetylmuramoyl-tripeptide--D-alanyl-D-alanine ligase</fullName>
        <ecNumber evidence="10 11">6.3.2.10</ecNumber>
    </recommendedName>
    <alternativeName>
        <fullName evidence="10">D-alanyl-D-alanine-adding enzyme</fullName>
    </alternativeName>
</protein>
<gene>
    <name evidence="10" type="primary">murF</name>
    <name evidence="15" type="ORF">SAMN04487989_105224</name>
</gene>
<dbReference type="Gene3D" id="3.90.190.20">
    <property type="entry name" value="Mur ligase, C-terminal domain"/>
    <property type="match status" value="1"/>
</dbReference>
<dbReference type="SUPFAM" id="SSF53623">
    <property type="entry name" value="MurD-like peptide ligases, catalytic domain"/>
    <property type="match status" value="1"/>
</dbReference>
<evidence type="ECO:0000313" key="15">
    <source>
        <dbReference type="EMBL" id="SFN89181.1"/>
    </source>
</evidence>